<dbReference type="InterPro" id="IPR036691">
    <property type="entry name" value="Endo/exonu/phosph_ase_sf"/>
</dbReference>
<dbReference type="EMBL" id="BA000028">
    <property type="protein sequence ID" value="BAC13261.1"/>
    <property type="molecule type" value="Genomic_DNA"/>
</dbReference>
<dbReference type="AlphaFoldDB" id="Q8ERJ7"/>
<dbReference type="STRING" id="221109.gene:10733545"/>
<dbReference type="GO" id="GO:0016020">
    <property type="term" value="C:membrane"/>
    <property type="evidence" value="ECO:0007669"/>
    <property type="project" value="GOC"/>
</dbReference>
<dbReference type="SUPFAM" id="SSF56219">
    <property type="entry name" value="DNase I-like"/>
    <property type="match status" value="1"/>
</dbReference>
<reference evidence="3 4" key="2">
    <citation type="journal article" date="2002" name="Nucleic Acids Res.">
        <title>Genome sequence of Oceanobacillus iheyensis isolated from the Iheya Ridge and its unexpected adaptive capabilities to extreme environments.</title>
        <authorList>
            <person name="Takami H."/>
            <person name="Takaki Y."/>
            <person name="Uchiyama I."/>
        </authorList>
    </citation>
    <scope>NUCLEOTIDE SEQUENCE [LARGE SCALE GENOMIC DNA]</scope>
    <source>
        <strain evidence="4">DSM 14371 / CIP 107618 / JCM 11309 / KCTC 3954 / HTE831</strain>
    </source>
</reference>
<dbReference type="HOGENOM" id="CLU_060500_5_0_9"/>
<dbReference type="KEGG" id="oih:OB1305"/>
<proteinExistence type="predicted"/>
<dbReference type="PANTHER" id="PTHR14859">
    <property type="entry name" value="CALCOFLUOR WHITE HYPERSENSITIVE PROTEIN PRECURSOR"/>
    <property type="match status" value="1"/>
</dbReference>
<evidence type="ECO:0000259" key="2">
    <source>
        <dbReference type="Pfam" id="PF22888"/>
    </source>
</evidence>
<organism evidence="3 4">
    <name type="scientific">Oceanobacillus iheyensis (strain DSM 14371 / CIP 107618 / JCM 11309 / KCTC 3954 / HTE831)</name>
    <dbReference type="NCBI Taxonomy" id="221109"/>
    <lineage>
        <taxon>Bacteria</taxon>
        <taxon>Bacillati</taxon>
        <taxon>Bacillota</taxon>
        <taxon>Bacilli</taxon>
        <taxon>Bacillales</taxon>
        <taxon>Bacillaceae</taxon>
        <taxon>Oceanobacillus</taxon>
    </lineage>
</organism>
<dbReference type="Gene3D" id="3.60.10.10">
    <property type="entry name" value="Endonuclease/exonuclease/phosphatase"/>
    <property type="match status" value="1"/>
</dbReference>
<dbReference type="eggNOG" id="COG3568">
    <property type="taxonomic scope" value="Bacteria"/>
</dbReference>
<dbReference type="Pfam" id="PF03372">
    <property type="entry name" value="Exo_endo_phos"/>
    <property type="match status" value="1"/>
</dbReference>
<dbReference type="Pfam" id="PF22888">
    <property type="entry name" value="FIMAH"/>
    <property type="match status" value="1"/>
</dbReference>
<dbReference type="GO" id="GO:0003824">
    <property type="term" value="F:catalytic activity"/>
    <property type="evidence" value="ECO:0007669"/>
    <property type="project" value="InterPro"/>
</dbReference>
<reference evidence="3 4" key="1">
    <citation type="journal article" date="2001" name="FEMS Microbiol. Lett.">
        <title>Oceanobacillus iheyensis gen. nov., sp. nov., a deep-sea extremely halotolerant and alkaliphilic species isolated from a depth of 1050 m on the Iheya Ridge.</title>
        <authorList>
            <person name="Lu J."/>
            <person name="Nogi Y."/>
            <person name="Takami H."/>
        </authorList>
    </citation>
    <scope>NUCLEOTIDE SEQUENCE [LARGE SCALE GENOMIC DNA]</scope>
    <source>
        <strain evidence="4">DSM 14371 / CIP 107618 / JCM 11309 / KCTC 3954 / HTE831</strain>
    </source>
</reference>
<sequence>MKVFRWLSTVVLVSFFVIVSLPVDYAYSSAMERVDLKVGTFNVAAGTGLDGEYNIDRLADTISDLDVDIIGLQEVDVHWGYRSNFDHMMEELASRLDMEYYFAPIYDLAPVNEGDPNRQYGVGVLSKYPIVDAENRKITRLSTQVPNPFPTREPGFLQAKINVEGAEVMFYVTHLDYRGDPTIREMQVADMQEIMSEGNYNILVGDMNARPNATEIGPLFRDFVDVWGVHDTDGNTFPAHNPDRRIDYILASKRMEVKTAEVKNEVESSDHLPVTAEIEIVAGNHSTSLDGLEWLLDYYERQVAFHDQQIHPALKRQINVLKHYHKTDNVEKLLRHLDQLENTVQQLGEEGLIEDEAVGEITEDIRYLYSDVE</sequence>
<dbReference type="InterPro" id="IPR054470">
    <property type="entry name" value="FIMAH_dom"/>
</dbReference>
<dbReference type="RefSeq" id="WP_011065709.1">
    <property type="nucleotide sequence ID" value="NC_004193.1"/>
</dbReference>
<feature type="domain" description="FIMAH" evidence="2">
    <location>
        <begin position="289"/>
        <end position="368"/>
    </location>
</feature>
<accession>Q8ERJ7</accession>
<dbReference type="Proteomes" id="UP000000822">
    <property type="component" value="Chromosome"/>
</dbReference>
<dbReference type="PhylomeDB" id="Q8ERJ7"/>
<evidence type="ECO:0000313" key="4">
    <source>
        <dbReference type="Proteomes" id="UP000000822"/>
    </source>
</evidence>
<evidence type="ECO:0000259" key="1">
    <source>
        <dbReference type="Pfam" id="PF03372"/>
    </source>
</evidence>
<dbReference type="OrthoDB" id="155529at2"/>
<dbReference type="InterPro" id="IPR051916">
    <property type="entry name" value="GPI-anchor_lipid_remodeler"/>
</dbReference>
<protein>
    <submittedName>
        <fullName evidence="3">Hypothetical conserved protein</fullName>
    </submittedName>
</protein>
<gene>
    <name evidence="3" type="ordered locus">OB1305</name>
</gene>
<feature type="domain" description="Endonuclease/exonuclease/phosphatase" evidence="1">
    <location>
        <begin position="39"/>
        <end position="271"/>
    </location>
</feature>
<dbReference type="InterPro" id="IPR005135">
    <property type="entry name" value="Endo/exonuclease/phosphatase"/>
</dbReference>
<keyword evidence="4" id="KW-1185">Reference proteome</keyword>
<dbReference type="PANTHER" id="PTHR14859:SF15">
    <property type="entry name" value="ENDONUCLEASE_EXONUCLEASE_PHOSPHATASE DOMAIN-CONTAINING PROTEIN"/>
    <property type="match status" value="1"/>
</dbReference>
<evidence type="ECO:0000313" key="3">
    <source>
        <dbReference type="EMBL" id="BAC13261.1"/>
    </source>
</evidence>
<dbReference type="GO" id="GO:0006506">
    <property type="term" value="P:GPI anchor biosynthetic process"/>
    <property type="evidence" value="ECO:0007669"/>
    <property type="project" value="TreeGrafter"/>
</dbReference>
<name>Q8ERJ7_OCEIH</name>